<feature type="non-terminal residue" evidence="2">
    <location>
        <position position="1"/>
    </location>
</feature>
<protein>
    <submittedName>
        <fullName evidence="2">Uncharacterized protein</fullName>
    </submittedName>
</protein>
<feature type="region of interest" description="Disordered" evidence="1">
    <location>
        <begin position="48"/>
        <end position="182"/>
    </location>
</feature>
<feature type="compositionally biased region" description="Basic and acidic residues" evidence="1">
    <location>
        <begin position="234"/>
        <end position="261"/>
    </location>
</feature>
<feature type="non-terminal residue" evidence="2">
    <location>
        <position position="323"/>
    </location>
</feature>
<reference evidence="2" key="1">
    <citation type="submission" date="2020-02" db="EMBL/GenBank/DDBJ databases">
        <authorList>
            <person name="Meier V. D."/>
        </authorList>
    </citation>
    <scope>NUCLEOTIDE SEQUENCE</scope>
    <source>
        <strain evidence="2">AVDCRST_MAG11</strain>
    </source>
</reference>
<feature type="compositionally biased region" description="Basic and acidic residues" evidence="1">
    <location>
        <begin position="91"/>
        <end position="104"/>
    </location>
</feature>
<sequence>ALRALQALARPALPRQVRLSQAAAPPRARALRGDVALQRPLRLLRLLEDPGGGEGARGEELRRRGAALRPDARDVHRRGAAPAEGPRGARRGSERRDPPEVRDAHHARRDAHPRAGARALGRGDQPVQHLARLPRRPARHGAGDPRPHREDLPHRVGDARRRHRQHPVQHGHQGRQLRPVDADRAARGVAGVRGQLLRVHRRQERQRRPRRPRGAVRRARRRGGRAAGVQAAAARRDHQLGLLHRADPALRARPDDGAVPERHRHHSRRPHGPRAPVPGLPHRLPLVRVRAVRADRLQRVLLRLPRRGAGAAAVVARAGRDGV</sequence>
<feature type="compositionally biased region" description="Basic residues" evidence="1">
    <location>
        <begin position="200"/>
        <end position="224"/>
    </location>
</feature>
<name>A0A6J4K3S3_9BACT</name>
<gene>
    <name evidence="2" type="ORF">AVDCRST_MAG11-345</name>
</gene>
<dbReference type="EMBL" id="CADCTU010000085">
    <property type="protein sequence ID" value="CAA9294157.1"/>
    <property type="molecule type" value="Genomic_DNA"/>
</dbReference>
<feature type="region of interest" description="Disordered" evidence="1">
    <location>
        <begin position="200"/>
        <end position="281"/>
    </location>
</feature>
<evidence type="ECO:0000313" key="2">
    <source>
        <dbReference type="EMBL" id="CAA9294157.1"/>
    </source>
</evidence>
<dbReference type="AlphaFoldDB" id="A0A6J4K3S3"/>
<feature type="compositionally biased region" description="Basic residues" evidence="1">
    <location>
        <begin position="160"/>
        <end position="175"/>
    </location>
</feature>
<accession>A0A6J4K3S3</accession>
<feature type="compositionally biased region" description="Basic and acidic residues" evidence="1">
    <location>
        <begin position="141"/>
        <end position="159"/>
    </location>
</feature>
<proteinExistence type="predicted"/>
<evidence type="ECO:0000256" key="1">
    <source>
        <dbReference type="SAM" id="MobiDB-lite"/>
    </source>
</evidence>
<feature type="compositionally biased region" description="Basic residues" evidence="1">
    <location>
        <begin position="262"/>
        <end position="272"/>
    </location>
</feature>
<organism evidence="2">
    <name type="scientific">uncultured Gemmatimonadaceae bacterium</name>
    <dbReference type="NCBI Taxonomy" id="246130"/>
    <lineage>
        <taxon>Bacteria</taxon>
        <taxon>Pseudomonadati</taxon>
        <taxon>Gemmatimonadota</taxon>
        <taxon>Gemmatimonadia</taxon>
        <taxon>Gemmatimonadales</taxon>
        <taxon>Gemmatimonadaceae</taxon>
        <taxon>environmental samples</taxon>
    </lineage>
</organism>